<dbReference type="InterPro" id="IPR027417">
    <property type="entry name" value="P-loop_NTPase"/>
</dbReference>
<accession>A0A855XGA2</accession>
<dbReference type="RefSeq" id="WP_109915854.1">
    <property type="nucleotide sequence ID" value="NZ_QGHQ01000013.1"/>
</dbReference>
<dbReference type="SUPFAM" id="SSF52540">
    <property type="entry name" value="P-loop containing nucleoside triphosphate hydrolases"/>
    <property type="match status" value="1"/>
</dbReference>
<dbReference type="AlphaFoldDB" id="A0A855XGA2"/>
<dbReference type="InterPro" id="IPR003593">
    <property type="entry name" value="AAA+_ATPase"/>
</dbReference>
<evidence type="ECO:0000313" key="3">
    <source>
        <dbReference type="Proteomes" id="UP000245980"/>
    </source>
</evidence>
<dbReference type="InterPro" id="IPR003959">
    <property type="entry name" value="ATPase_AAA_core"/>
</dbReference>
<gene>
    <name evidence="2" type="ORF">DKZ22_05430</name>
</gene>
<reference evidence="2 3" key="1">
    <citation type="journal article" date="2018" name="Front. Microbiol.">
        <title>Comparative Genomics of the Herbivore Gut Symbiont Lactobacillus reuteri Reveals Genetic Diversity and Lifestyle Adaptation.</title>
        <authorList>
            <person name="Zhao J."/>
        </authorList>
    </citation>
    <scope>NUCLEOTIDE SEQUENCE [LARGE SCALE GENOMIC DNA]</scope>
    <source>
        <strain evidence="2 3">LR10</strain>
    </source>
</reference>
<dbReference type="EMBL" id="QGHT01000017">
    <property type="protein sequence ID" value="PWT41906.1"/>
    <property type="molecule type" value="Genomic_DNA"/>
</dbReference>
<dbReference type="Pfam" id="PF13304">
    <property type="entry name" value="AAA_21"/>
    <property type="match status" value="1"/>
</dbReference>
<dbReference type="PANTHER" id="PTHR43581">
    <property type="entry name" value="ATP/GTP PHOSPHATASE"/>
    <property type="match status" value="1"/>
</dbReference>
<protein>
    <recommendedName>
        <fullName evidence="1">AAA+ ATPase domain-containing protein</fullName>
    </recommendedName>
</protein>
<sequence>MSIKGKIIMKYKKLYIKKFRKFEECNFDFGKRITVISGVNGIGKSSLLSMIASSTGTFDKRISGANFQPEFTDYFKIYPKESFENYRLYIQFDAKIKHKKLENKKEDKDEEYFLTKRIGFRNDIDSDRGIRSLPRHSKPLEEVINDTSTITAETAKQEAAEQLNITDSKRIPLPTIYLSLSRLFPLGETDLSYDEFSARTNFLKKGYADYYINAYNAVLPNSINKDFHTASILTKNVTDKKRINITLNDSYISTQSVGQDNLGSIITALTDFYALKDKLGEKYPGGVLCIDEIDASLHPSAVVSLFNLLMDAAEPENLNLQILVTTHSLTILKKIIELEKTDSEDYKLVYFKDVELPRIDKIQTYNNLKADMFDELSFIPPKINVYCEDPQTVKLFQLLTDIITSLELIKPNKLANLNIINIELGKEQLLNLPSLDSYFKSTLIVLDGDAKSKKKLDKTEAMHSNMKSYQKEHTTRTLKFKNIITLPTFFSPEVFLFSLIKEFTINSTKYRKFWNAVGTIPELSNYTIQRVKNKFLINSQTNYDNIHDSKKWFSTALDFVKQSKLIEFYYNESNEADSALADFAKELNDAILWLNSNNKGKLF</sequence>
<dbReference type="Proteomes" id="UP000245980">
    <property type="component" value="Unassembled WGS sequence"/>
</dbReference>
<dbReference type="Gene3D" id="3.40.50.300">
    <property type="entry name" value="P-loop containing nucleotide triphosphate hydrolases"/>
    <property type="match status" value="1"/>
</dbReference>
<evidence type="ECO:0000259" key="1">
    <source>
        <dbReference type="SMART" id="SM00382"/>
    </source>
</evidence>
<proteinExistence type="predicted"/>
<feature type="domain" description="AAA+ ATPase" evidence="1">
    <location>
        <begin position="30"/>
        <end position="342"/>
    </location>
</feature>
<evidence type="ECO:0000313" key="2">
    <source>
        <dbReference type="EMBL" id="PWT41906.1"/>
    </source>
</evidence>
<comment type="caution">
    <text evidence="2">The sequence shown here is derived from an EMBL/GenBank/DDBJ whole genome shotgun (WGS) entry which is preliminary data.</text>
</comment>
<organism evidence="2 3">
    <name type="scientific">Limosilactobacillus reuteri</name>
    <name type="common">Lactobacillus reuteri</name>
    <dbReference type="NCBI Taxonomy" id="1598"/>
    <lineage>
        <taxon>Bacteria</taxon>
        <taxon>Bacillati</taxon>
        <taxon>Bacillota</taxon>
        <taxon>Bacilli</taxon>
        <taxon>Lactobacillales</taxon>
        <taxon>Lactobacillaceae</taxon>
        <taxon>Limosilactobacillus</taxon>
    </lineage>
</organism>
<name>A0A855XGA2_LIMRT</name>
<dbReference type="PANTHER" id="PTHR43581:SF4">
    <property type="entry name" value="ATP_GTP PHOSPHATASE"/>
    <property type="match status" value="1"/>
</dbReference>
<dbReference type="SMART" id="SM00382">
    <property type="entry name" value="AAA"/>
    <property type="match status" value="1"/>
</dbReference>
<dbReference type="InterPro" id="IPR051396">
    <property type="entry name" value="Bact_Antivir_Def_Nuclease"/>
</dbReference>